<name>A0A4R1L9P4_9BACT</name>
<evidence type="ECO:0000256" key="1">
    <source>
        <dbReference type="SAM" id="SignalP"/>
    </source>
</evidence>
<keyword evidence="3" id="KW-1185">Reference proteome</keyword>
<proteinExistence type="predicted"/>
<organism evidence="2 3">
    <name type="scientific">Acidipila rosea</name>
    <dbReference type="NCBI Taxonomy" id="768535"/>
    <lineage>
        <taxon>Bacteria</taxon>
        <taxon>Pseudomonadati</taxon>
        <taxon>Acidobacteriota</taxon>
        <taxon>Terriglobia</taxon>
        <taxon>Terriglobales</taxon>
        <taxon>Acidobacteriaceae</taxon>
        <taxon>Acidipila</taxon>
    </lineage>
</organism>
<keyword evidence="1" id="KW-0732">Signal</keyword>
<dbReference type="AlphaFoldDB" id="A0A4R1L9P4"/>
<accession>A0A4R1L9P4</accession>
<dbReference type="Proteomes" id="UP000295210">
    <property type="component" value="Unassembled WGS sequence"/>
</dbReference>
<gene>
    <name evidence="2" type="ORF">C7378_0066</name>
</gene>
<feature type="signal peptide" evidence="1">
    <location>
        <begin position="1"/>
        <end position="22"/>
    </location>
</feature>
<sequence>MLKIARTIPLLLVLLVAGDAYAVPSFARQTGLSCNVCHSNPPELTAFGRNFKLHGYVLTDMTPRDKVGNSKDLLLTRYIPLSAMILVSDSVDQATQPSSQNGSAGFPQQLSIFLAGAFAPHFGGMAQVTYTHSDDHFGMDNTDLRYANQTKLGNHDLLYGITLNNNPTVEDVWNSTPAWGFPWISSSSAVGPIASPVISGGLAQDVAGLGAYSLYANHLYTDVTLYRSEHGGASTPVTGTGYQYNISGAAPYWRAAWQQTWGSNYLEVGTYGIYMNSFPGAVTGPEDRYVDPSFDFQYERPFGANLLDAHGTYIHEKSDLGATFAAGGASTKSNYLNTFKLDSTYHWTNKYSATGALFSTTGNADALLYAQAPLTGSNNGHPNTSGFIAQFGYWPVQNIDLSAAYTGYFKFNGASNNYDGANRNASDNNSLYLALWVNF</sequence>
<evidence type="ECO:0000313" key="2">
    <source>
        <dbReference type="EMBL" id="TCK75086.1"/>
    </source>
</evidence>
<feature type="chain" id="PRO_5020413653" description="Cytochrome c domain-containing protein" evidence="1">
    <location>
        <begin position="23"/>
        <end position="439"/>
    </location>
</feature>
<dbReference type="EMBL" id="SMGK01000001">
    <property type="protein sequence ID" value="TCK75086.1"/>
    <property type="molecule type" value="Genomic_DNA"/>
</dbReference>
<comment type="caution">
    <text evidence="2">The sequence shown here is derived from an EMBL/GenBank/DDBJ whole genome shotgun (WGS) entry which is preliminary data.</text>
</comment>
<protein>
    <recommendedName>
        <fullName evidence="4">Cytochrome c domain-containing protein</fullName>
    </recommendedName>
</protein>
<evidence type="ECO:0000313" key="3">
    <source>
        <dbReference type="Proteomes" id="UP000295210"/>
    </source>
</evidence>
<evidence type="ECO:0008006" key="4">
    <source>
        <dbReference type="Google" id="ProtNLM"/>
    </source>
</evidence>
<reference evidence="2 3" key="1">
    <citation type="submission" date="2019-03" db="EMBL/GenBank/DDBJ databases">
        <title>Genomic Encyclopedia of Type Strains, Phase IV (KMG-IV): sequencing the most valuable type-strain genomes for metagenomic binning, comparative biology and taxonomic classification.</title>
        <authorList>
            <person name="Goeker M."/>
        </authorList>
    </citation>
    <scope>NUCLEOTIDE SEQUENCE [LARGE SCALE GENOMIC DNA]</scope>
    <source>
        <strain evidence="2 3">DSM 103428</strain>
    </source>
</reference>